<feature type="compositionally biased region" description="Basic and acidic residues" evidence="1">
    <location>
        <begin position="543"/>
        <end position="553"/>
    </location>
</feature>
<evidence type="ECO:0000256" key="1">
    <source>
        <dbReference type="SAM" id="MobiDB-lite"/>
    </source>
</evidence>
<gene>
    <name evidence="2" type="ORF">LSH36_367g06042</name>
</gene>
<feature type="region of interest" description="Disordered" evidence="1">
    <location>
        <begin position="478"/>
        <end position="571"/>
    </location>
</feature>
<protein>
    <submittedName>
        <fullName evidence="2">Uncharacterized protein</fullName>
    </submittedName>
</protein>
<name>A0AAD9JE82_9ANNE</name>
<reference evidence="2" key="1">
    <citation type="journal article" date="2023" name="Mol. Biol. Evol.">
        <title>Third-Generation Sequencing Reveals the Adaptive Role of the Epigenome in Three Deep-Sea Polychaetes.</title>
        <authorList>
            <person name="Perez M."/>
            <person name="Aroh O."/>
            <person name="Sun Y."/>
            <person name="Lan Y."/>
            <person name="Juniper S.K."/>
            <person name="Young C.R."/>
            <person name="Angers B."/>
            <person name="Qian P.Y."/>
        </authorList>
    </citation>
    <scope>NUCLEOTIDE SEQUENCE</scope>
    <source>
        <strain evidence="2">P08H-3</strain>
    </source>
</reference>
<organism evidence="2 3">
    <name type="scientific">Paralvinella palmiformis</name>
    <dbReference type="NCBI Taxonomy" id="53620"/>
    <lineage>
        <taxon>Eukaryota</taxon>
        <taxon>Metazoa</taxon>
        <taxon>Spiralia</taxon>
        <taxon>Lophotrochozoa</taxon>
        <taxon>Annelida</taxon>
        <taxon>Polychaeta</taxon>
        <taxon>Sedentaria</taxon>
        <taxon>Canalipalpata</taxon>
        <taxon>Terebellida</taxon>
        <taxon>Terebelliformia</taxon>
        <taxon>Alvinellidae</taxon>
        <taxon>Paralvinella</taxon>
    </lineage>
</organism>
<keyword evidence="3" id="KW-1185">Reference proteome</keyword>
<evidence type="ECO:0000313" key="2">
    <source>
        <dbReference type="EMBL" id="KAK2151336.1"/>
    </source>
</evidence>
<feature type="compositionally biased region" description="Low complexity" evidence="1">
    <location>
        <begin position="508"/>
        <end position="520"/>
    </location>
</feature>
<dbReference type="AlphaFoldDB" id="A0AAD9JE82"/>
<dbReference type="EMBL" id="JAODUP010000367">
    <property type="protein sequence ID" value="KAK2151336.1"/>
    <property type="molecule type" value="Genomic_DNA"/>
</dbReference>
<feature type="compositionally biased region" description="Polar residues" evidence="1">
    <location>
        <begin position="622"/>
        <end position="631"/>
    </location>
</feature>
<feature type="region of interest" description="Disordered" evidence="1">
    <location>
        <begin position="617"/>
        <end position="641"/>
    </location>
</feature>
<dbReference type="Proteomes" id="UP001208570">
    <property type="component" value="Unassembled WGS sequence"/>
</dbReference>
<feature type="compositionally biased region" description="Polar residues" evidence="1">
    <location>
        <begin position="484"/>
        <end position="507"/>
    </location>
</feature>
<evidence type="ECO:0000313" key="3">
    <source>
        <dbReference type="Proteomes" id="UP001208570"/>
    </source>
</evidence>
<comment type="caution">
    <text evidence="2">The sequence shown here is derived from an EMBL/GenBank/DDBJ whole genome shotgun (WGS) entry which is preliminary data.</text>
</comment>
<proteinExistence type="predicted"/>
<accession>A0AAD9JE82</accession>
<sequence length="673" mass="74225">MSISVHLKHGSGLSVRDKFGWLSIEGVDVPYILREAKEKFIPVRVVEGAILSYYPSTYPKEVEERPPLVCHYMKDEEVILLNKCCKQQDVNERFSGQDPVVKLSDFLDFFGIVKEAYPDVVVGQRASPSAAPEYGWILIKDALVPYVMRKRSRMAPLNVIRGAAQLLIGIQVTSACATEAEIACLNDMCQKVGLVFTFQSNTSLVDLTLLFQLCPECPVQDLPKENPMDFVNAVGSTTAVSSGQLDSLAPTGSSRSAQTPVGAVQTQKDGCLDNHQQSATRSLQALAKMAKTQIQKSAEDDDDCIVITQTEKTLLKIPQPPRRHTSPLINGQTSKVTTRCQPSQSHTTAVILANKETDLGSKQSSTTAATKPTKPSSSVVIKPMECFGKTISCLLRGKTSVAYALVEAVCRVYFPTCSLVDFIHFLELEMAVTLYVLKRAEEEAFIQFYGIPTKQLRCNQVIKLQDLRDRMGWLQSRFGEPKSRSPSIGQASNGDQSPTNDQDSNLTDCSAASDLSSADDGQPKTSNGVCKDQMDPDGVQESRNVDRPKRKTSENGAADDLGQTGKNKNLESTIMRILQDKREAEEQNEKGDTFVEEGDSIADYYRELNREIELPVIRGNYGNDQQRAPSSNKRKGAPPRKCLVPSEKKMALDGIKTEASDTYIEESDMEEYA</sequence>